<dbReference type="EMBL" id="OBMR01000002">
    <property type="protein sequence ID" value="SOB91010.1"/>
    <property type="molecule type" value="Genomic_DNA"/>
</dbReference>
<sequence length="147" mass="16615">MGTFDVKECNDIEVAKALFIEYSQIKGAEGCFVSFDKELADLNNFYKGGAILIGYENGKPVGCIAIKKVDVTTCEGKRLFIKPEYRGKGYARVLLNSMIEKSRMLGYDQLTFTTKPEVMKTAYELYKRMEFEELGCENGTVSMRIVL</sequence>
<accession>A0A285RA91</accession>
<dbReference type="GO" id="GO:0016747">
    <property type="term" value="F:acyltransferase activity, transferring groups other than amino-acyl groups"/>
    <property type="evidence" value="ECO:0007669"/>
    <property type="project" value="InterPro"/>
</dbReference>
<dbReference type="InterPro" id="IPR052777">
    <property type="entry name" value="Acetyltransferase_Enz"/>
</dbReference>
<dbReference type="Gene3D" id="3.40.630.30">
    <property type="match status" value="1"/>
</dbReference>
<evidence type="ECO:0000313" key="2">
    <source>
        <dbReference type="EMBL" id="SOB91010.1"/>
    </source>
</evidence>
<dbReference type="PANTHER" id="PTHR43305:SF1">
    <property type="entry name" value="FAMILY N-ACETYLTRANSFERASE, PUTATIVE (AFU_ORTHOLOGUE AFUA_2G01380)-RELATED"/>
    <property type="match status" value="1"/>
</dbReference>
<proteinExistence type="predicted"/>
<protein>
    <submittedName>
        <fullName evidence="2">Acetyltransferase (GNAT) family protein</fullName>
    </submittedName>
</protein>
<dbReference type="InterPro" id="IPR000182">
    <property type="entry name" value="GNAT_dom"/>
</dbReference>
<dbReference type="CDD" id="cd04301">
    <property type="entry name" value="NAT_SF"/>
    <property type="match status" value="1"/>
</dbReference>
<keyword evidence="2" id="KW-0808">Transferase</keyword>
<dbReference type="AlphaFoldDB" id="A0A285RA91"/>
<name>A0A285RA91_9FIRM</name>
<dbReference type="RefSeq" id="WP_090478953.1">
    <property type="nucleotide sequence ID" value="NZ_OBMR01000002.1"/>
</dbReference>
<reference evidence="2 3" key="1">
    <citation type="submission" date="2017-08" db="EMBL/GenBank/DDBJ databases">
        <authorList>
            <person name="de Groot N.N."/>
        </authorList>
    </citation>
    <scope>NUCLEOTIDE SEQUENCE [LARGE SCALE GENOMIC DNA]</scope>
    <source>
        <strain evidence="2 3">DSM 9787</strain>
    </source>
</reference>
<dbReference type="Pfam" id="PF13508">
    <property type="entry name" value="Acetyltransf_7"/>
    <property type="match status" value="1"/>
</dbReference>
<dbReference type="PANTHER" id="PTHR43305">
    <property type="entry name" value="FAMILY N-ACETYLTRANSFERASE, PUTATIVE (AFU_ORTHOLOGUE AFUA_2G01380)-RELATED"/>
    <property type="match status" value="1"/>
</dbReference>
<organism evidence="2 3">
    <name type="scientific">Pseudobutyrivibrio ruminis DSM 9787</name>
    <dbReference type="NCBI Taxonomy" id="1123011"/>
    <lineage>
        <taxon>Bacteria</taxon>
        <taxon>Bacillati</taxon>
        <taxon>Bacillota</taxon>
        <taxon>Clostridia</taxon>
        <taxon>Lachnospirales</taxon>
        <taxon>Lachnospiraceae</taxon>
        <taxon>Pseudobutyrivibrio</taxon>
    </lineage>
</organism>
<dbReference type="SUPFAM" id="SSF55729">
    <property type="entry name" value="Acyl-CoA N-acyltransferases (Nat)"/>
    <property type="match status" value="1"/>
</dbReference>
<dbReference type="Proteomes" id="UP000219563">
    <property type="component" value="Unassembled WGS sequence"/>
</dbReference>
<evidence type="ECO:0000313" key="3">
    <source>
        <dbReference type="Proteomes" id="UP000219563"/>
    </source>
</evidence>
<evidence type="ECO:0000259" key="1">
    <source>
        <dbReference type="PROSITE" id="PS51186"/>
    </source>
</evidence>
<dbReference type="PROSITE" id="PS51186">
    <property type="entry name" value="GNAT"/>
    <property type="match status" value="1"/>
</dbReference>
<gene>
    <name evidence="2" type="ORF">SAMN02910411_0680</name>
</gene>
<feature type="domain" description="N-acetyltransferase" evidence="1">
    <location>
        <begin position="1"/>
        <end position="147"/>
    </location>
</feature>
<dbReference type="InterPro" id="IPR016181">
    <property type="entry name" value="Acyl_CoA_acyltransferase"/>
</dbReference>